<dbReference type="RefSeq" id="WP_153497252.1">
    <property type="nucleotide sequence ID" value="NZ_CBCRWP010000028.1"/>
</dbReference>
<dbReference type="EMBL" id="WITJ01000026">
    <property type="protein sequence ID" value="MQW40635.1"/>
    <property type="molecule type" value="Genomic_DNA"/>
</dbReference>
<protein>
    <submittedName>
        <fullName evidence="2">Holin</fullName>
    </submittedName>
</protein>
<dbReference type="Proteomes" id="UP000439550">
    <property type="component" value="Unassembled WGS sequence"/>
</dbReference>
<sequence>MINKLIFISILIMAILFVTWVKDGESMNPPIKRRIIIDSVTIGIFWLLYFGFFIASDGTYDNEIKGIVDISLLFFTFRLVQLVARLNPIVSELITFIKERNESKNNKSNE</sequence>
<feature type="transmembrane region" description="Helical" evidence="1">
    <location>
        <begin position="6"/>
        <end position="23"/>
    </location>
</feature>
<organism evidence="2 3">
    <name type="scientific">Lactococcus hircilactis</name>
    <dbReference type="NCBI Taxonomy" id="1494462"/>
    <lineage>
        <taxon>Bacteria</taxon>
        <taxon>Bacillati</taxon>
        <taxon>Bacillota</taxon>
        <taxon>Bacilli</taxon>
        <taxon>Lactobacillales</taxon>
        <taxon>Streptococcaceae</taxon>
        <taxon>Lactococcus</taxon>
    </lineage>
</organism>
<proteinExistence type="predicted"/>
<evidence type="ECO:0000313" key="2">
    <source>
        <dbReference type="EMBL" id="MQW40635.1"/>
    </source>
</evidence>
<accession>A0A7X1ZCM1</accession>
<evidence type="ECO:0000256" key="1">
    <source>
        <dbReference type="SAM" id="Phobius"/>
    </source>
</evidence>
<reference evidence="2 3" key="1">
    <citation type="submission" date="2019-10" db="EMBL/GenBank/DDBJ databases">
        <authorList>
            <person name="Dong K."/>
        </authorList>
    </citation>
    <scope>NUCLEOTIDE SEQUENCE [LARGE SCALE GENOMIC DNA]</scope>
    <source>
        <strain evidence="2 3">DSM 28960</strain>
    </source>
</reference>
<keyword evidence="1" id="KW-0812">Transmembrane</keyword>
<name>A0A7X1ZCM1_9LACT</name>
<comment type="caution">
    <text evidence="2">The sequence shown here is derived from an EMBL/GenBank/DDBJ whole genome shotgun (WGS) entry which is preliminary data.</text>
</comment>
<keyword evidence="3" id="KW-1185">Reference proteome</keyword>
<keyword evidence="1" id="KW-1133">Transmembrane helix</keyword>
<dbReference type="OrthoDB" id="8448596at2"/>
<gene>
    <name evidence="2" type="ORF">GHI93_11990</name>
</gene>
<dbReference type="AlphaFoldDB" id="A0A7X1ZCM1"/>
<evidence type="ECO:0000313" key="3">
    <source>
        <dbReference type="Proteomes" id="UP000439550"/>
    </source>
</evidence>
<keyword evidence="1" id="KW-0472">Membrane</keyword>
<feature type="transmembrane region" description="Helical" evidence="1">
    <location>
        <begin position="35"/>
        <end position="55"/>
    </location>
</feature>